<dbReference type="VEuPathDB" id="FungiDB:BTJ68_04349"/>
<proteinExistence type="predicted"/>
<feature type="compositionally biased region" description="Polar residues" evidence="1">
    <location>
        <begin position="50"/>
        <end position="68"/>
    </location>
</feature>
<evidence type="ECO:0000313" key="3">
    <source>
        <dbReference type="Proteomes" id="UP000194280"/>
    </source>
</evidence>
<gene>
    <name evidence="2" type="ORF">BTJ68_04349</name>
</gene>
<dbReference type="InParanoid" id="A0A1Z5TGX4"/>
<reference evidence="2 3" key="1">
    <citation type="submission" date="2017-01" db="EMBL/GenBank/DDBJ databases">
        <title>The recent genome duplication of the halophilic yeast Hortaea werneckii: insights from long-read sequencing.</title>
        <authorList>
            <person name="Sinha S."/>
            <person name="Flibotte S."/>
            <person name="Neira M."/>
            <person name="Lenassi M."/>
            <person name="Gostincar C."/>
            <person name="Stajich J.E."/>
            <person name="Nislow C.E."/>
        </authorList>
    </citation>
    <scope>NUCLEOTIDE SEQUENCE [LARGE SCALE GENOMIC DNA]</scope>
    <source>
        <strain evidence="2 3">EXF-2000</strain>
    </source>
</reference>
<dbReference type="EMBL" id="MUNK01000047">
    <property type="protein sequence ID" value="OTA35250.1"/>
    <property type="molecule type" value="Genomic_DNA"/>
</dbReference>
<feature type="compositionally biased region" description="Low complexity" evidence="1">
    <location>
        <begin position="120"/>
        <end position="131"/>
    </location>
</feature>
<feature type="compositionally biased region" description="Polar residues" evidence="1">
    <location>
        <begin position="225"/>
        <end position="236"/>
    </location>
</feature>
<protein>
    <submittedName>
        <fullName evidence="2">Uncharacterized protein</fullName>
    </submittedName>
</protein>
<accession>A0A1Z5TGX4</accession>
<dbReference type="OrthoDB" id="5383057at2759"/>
<organism evidence="2 3">
    <name type="scientific">Hortaea werneckii EXF-2000</name>
    <dbReference type="NCBI Taxonomy" id="1157616"/>
    <lineage>
        <taxon>Eukaryota</taxon>
        <taxon>Fungi</taxon>
        <taxon>Dikarya</taxon>
        <taxon>Ascomycota</taxon>
        <taxon>Pezizomycotina</taxon>
        <taxon>Dothideomycetes</taxon>
        <taxon>Dothideomycetidae</taxon>
        <taxon>Mycosphaerellales</taxon>
        <taxon>Teratosphaeriaceae</taxon>
        <taxon>Hortaea</taxon>
    </lineage>
</organism>
<name>A0A1Z5TGX4_HORWE</name>
<comment type="caution">
    <text evidence="2">The sequence shown here is derived from an EMBL/GenBank/DDBJ whole genome shotgun (WGS) entry which is preliminary data.</text>
</comment>
<feature type="region of interest" description="Disordered" evidence="1">
    <location>
        <begin position="50"/>
        <end position="281"/>
    </location>
</feature>
<evidence type="ECO:0000313" key="2">
    <source>
        <dbReference type="EMBL" id="OTA35250.1"/>
    </source>
</evidence>
<dbReference type="AlphaFoldDB" id="A0A1Z5TGX4"/>
<feature type="compositionally biased region" description="Polar residues" evidence="1">
    <location>
        <begin position="265"/>
        <end position="281"/>
    </location>
</feature>
<sequence length="281" mass="28273">MGVMGKKYLHINQHARTDSVCLDAVQSSFFHHYEPSSRSSKSDLTFQYQDNKTTTSIDQPTHNMSSSAGAKVTKDPSTFQDPKNEGPGVVTSDSLAGQSVKEGGSFAANSEARGPMAQPSSSTTTNTTDTSGAKVLGAAPTAEAREASAGWNESAQLNAGQNLGSGAGPTYSAQASGGAGGAGLPPPGSGQGAAAPGYASHPAPSMGDNFLPKGQNLQEGGFSSDDPNASFTSDIGGQNDPGRAALGAFEARDVPVSGGAGARGQNVSGQGQFNNLDETSA</sequence>
<feature type="compositionally biased region" description="Polar residues" evidence="1">
    <location>
        <begin position="151"/>
        <end position="164"/>
    </location>
</feature>
<dbReference type="Proteomes" id="UP000194280">
    <property type="component" value="Unassembled WGS sequence"/>
</dbReference>
<keyword evidence="3" id="KW-1185">Reference proteome</keyword>
<evidence type="ECO:0000256" key="1">
    <source>
        <dbReference type="SAM" id="MobiDB-lite"/>
    </source>
</evidence>